<dbReference type="Proteomes" id="UP001153069">
    <property type="component" value="Unassembled WGS sequence"/>
</dbReference>
<dbReference type="InterPro" id="IPR032816">
    <property type="entry name" value="VTT_dom"/>
</dbReference>
<comment type="subcellular location">
    <subcellularLocation>
        <location evidence="1">Cell membrane</location>
        <topology evidence="1">Multi-pass membrane protein</topology>
    </subcellularLocation>
</comment>
<feature type="compositionally biased region" description="Low complexity" evidence="6">
    <location>
        <begin position="46"/>
        <end position="63"/>
    </location>
</feature>
<feature type="region of interest" description="Disordered" evidence="6">
    <location>
        <begin position="1"/>
        <end position="182"/>
    </location>
</feature>
<evidence type="ECO:0000256" key="7">
    <source>
        <dbReference type="SAM" id="Phobius"/>
    </source>
</evidence>
<keyword evidence="5 7" id="KW-0472">Membrane</keyword>
<feature type="compositionally biased region" description="Low complexity" evidence="6">
    <location>
        <begin position="129"/>
        <end position="147"/>
    </location>
</feature>
<dbReference type="Pfam" id="PF09335">
    <property type="entry name" value="VTT_dom"/>
    <property type="match status" value="1"/>
</dbReference>
<accession>A0A9N8H5C7</accession>
<proteinExistence type="predicted"/>
<keyword evidence="10" id="KW-1185">Reference proteome</keyword>
<evidence type="ECO:0000256" key="2">
    <source>
        <dbReference type="ARBA" id="ARBA00022475"/>
    </source>
</evidence>
<feature type="transmembrane region" description="Helical" evidence="7">
    <location>
        <begin position="282"/>
        <end position="299"/>
    </location>
</feature>
<keyword evidence="3 7" id="KW-0812">Transmembrane</keyword>
<dbReference type="PANTHER" id="PTHR12677:SF59">
    <property type="entry name" value="GOLGI APPARATUS MEMBRANE PROTEIN TVP38-RELATED"/>
    <property type="match status" value="1"/>
</dbReference>
<feature type="compositionally biased region" description="Polar residues" evidence="6">
    <location>
        <begin position="78"/>
        <end position="92"/>
    </location>
</feature>
<feature type="compositionally biased region" description="Basic and acidic residues" evidence="6">
    <location>
        <begin position="570"/>
        <end position="594"/>
    </location>
</feature>
<evidence type="ECO:0000313" key="9">
    <source>
        <dbReference type="EMBL" id="CAB9499900.1"/>
    </source>
</evidence>
<feature type="region of interest" description="Disordered" evidence="6">
    <location>
        <begin position="205"/>
        <end position="232"/>
    </location>
</feature>
<evidence type="ECO:0000256" key="4">
    <source>
        <dbReference type="ARBA" id="ARBA00022989"/>
    </source>
</evidence>
<dbReference type="PANTHER" id="PTHR12677">
    <property type="entry name" value="GOLGI APPARATUS MEMBRANE PROTEIN TVP38-RELATED"/>
    <property type="match status" value="1"/>
</dbReference>
<gene>
    <name evidence="9" type="ORF">SEMRO_71_G039440.1</name>
</gene>
<evidence type="ECO:0000256" key="6">
    <source>
        <dbReference type="SAM" id="MobiDB-lite"/>
    </source>
</evidence>
<feature type="compositionally biased region" description="Polar residues" evidence="6">
    <location>
        <begin position="101"/>
        <end position="120"/>
    </location>
</feature>
<feature type="region of interest" description="Disordered" evidence="6">
    <location>
        <begin position="567"/>
        <end position="594"/>
    </location>
</feature>
<feature type="domain" description="VTT" evidence="8">
    <location>
        <begin position="340"/>
        <end position="467"/>
    </location>
</feature>
<dbReference type="AlphaFoldDB" id="A0A9N8H5C7"/>
<evidence type="ECO:0000259" key="8">
    <source>
        <dbReference type="Pfam" id="PF09335"/>
    </source>
</evidence>
<comment type="caution">
    <text evidence="9">The sequence shown here is derived from an EMBL/GenBank/DDBJ whole genome shotgun (WGS) entry which is preliminary data.</text>
</comment>
<feature type="compositionally biased region" description="Low complexity" evidence="6">
    <location>
        <begin position="155"/>
        <end position="182"/>
    </location>
</feature>
<dbReference type="OrthoDB" id="166803at2759"/>
<dbReference type="InterPro" id="IPR015414">
    <property type="entry name" value="TMEM64"/>
</dbReference>
<sequence length="648" mass="71837">MSNNVPAGATNGGMNNSSSRLEMMERGDVPVPVVPARPPGISHGRSSTAPTPLPPAGGTSTATLESSSRSLPFHRPCTSLSPNHLRGNNSSLQGQQQQQQSMGYPNTHRQPEGQNPFSSPNYPPGQTHATSPPSSSSPRAATAESTTIPRFQFHPPYSTSPTNLNTTSSTNATPNAAIASNPYNNLPSGADLSYIQIMDDAILKPHDTGSNRESNSFPRRHGKIDSSTNTTMASSSSNVAQWFALETTAEDRLSWRIITEEVKDLFKELYHFARNRHWKKKVLTVSVMVIFSVVFYDLFVRDDSFIEQWIDEFLLWMTQYPTAAEFAYVGIYIVATLCFIPPTLLLLGAGWAFTMAWQGRMGYGVVAAVIACFVGSVLGALASFVRARYMMRELIDLFAQRYPIVKAADQALQRDGLRIMLLLRLCPLIPFHGLNYLGGITQLDWRTFLCSLVGMLPYQILIITMGASAGSLAYIKQNDDDEENDSEAQFQNIDDITHGHGHEMLLLIVTSMGVATLIIAMVLTFRFTKKELQKELQIGEDEMECYITTVRRMSVLDLEYLADLDDDESRNEGLEVPDSGHRNQEPQTSPRRETMMSSVYNWASGYGMAAAPRATTPSDYQAMDATKQWMKARNRTPPVTDTHRQDGF</sequence>
<dbReference type="GO" id="GO:0005886">
    <property type="term" value="C:plasma membrane"/>
    <property type="evidence" value="ECO:0007669"/>
    <property type="project" value="UniProtKB-SubCell"/>
</dbReference>
<dbReference type="EMBL" id="CAICTM010000070">
    <property type="protein sequence ID" value="CAB9499900.1"/>
    <property type="molecule type" value="Genomic_DNA"/>
</dbReference>
<reference evidence="9" key="1">
    <citation type="submission" date="2020-06" db="EMBL/GenBank/DDBJ databases">
        <authorList>
            <consortium name="Plant Systems Biology data submission"/>
        </authorList>
    </citation>
    <scope>NUCLEOTIDE SEQUENCE</scope>
    <source>
        <strain evidence="9">D6</strain>
    </source>
</reference>
<feature type="transmembrane region" description="Helical" evidence="7">
    <location>
        <begin position="449"/>
        <end position="475"/>
    </location>
</feature>
<evidence type="ECO:0000256" key="1">
    <source>
        <dbReference type="ARBA" id="ARBA00004651"/>
    </source>
</evidence>
<keyword evidence="2" id="KW-1003">Cell membrane</keyword>
<evidence type="ECO:0000256" key="5">
    <source>
        <dbReference type="ARBA" id="ARBA00023136"/>
    </source>
</evidence>
<evidence type="ECO:0000313" key="10">
    <source>
        <dbReference type="Proteomes" id="UP001153069"/>
    </source>
</evidence>
<keyword evidence="4 7" id="KW-1133">Transmembrane helix</keyword>
<organism evidence="9 10">
    <name type="scientific">Seminavis robusta</name>
    <dbReference type="NCBI Taxonomy" id="568900"/>
    <lineage>
        <taxon>Eukaryota</taxon>
        <taxon>Sar</taxon>
        <taxon>Stramenopiles</taxon>
        <taxon>Ochrophyta</taxon>
        <taxon>Bacillariophyta</taxon>
        <taxon>Bacillariophyceae</taxon>
        <taxon>Bacillariophycidae</taxon>
        <taxon>Naviculales</taxon>
        <taxon>Naviculaceae</taxon>
        <taxon>Seminavis</taxon>
    </lineage>
</organism>
<evidence type="ECO:0000256" key="3">
    <source>
        <dbReference type="ARBA" id="ARBA00022692"/>
    </source>
</evidence>
<feature type="transmembrane region" description="Helical" evidence="7">
    <location>
        <begin position="326"/>
        <end position="353"/>
    </location>
</feature>
<protein>
    <submittedName>
        <fullName evidence="9">Snare associated golgi protein</fullName>
    </submittedName>
</protein>
<feature type="transmembrane region" description="Helical" evidence="7">
    <location>
        <begin position="504"/>
        <end position="525"/>
    </location>
</feature>
<feature type="transmembrane region" description="Helical" evidence="7">
    <location>
        <begin position="365"/>
        <end position="385"/>
    </location>
</feature>
<name>A0A9N8H5C7_9STRA</name>